<proteinExistence type="predicted"/>
<keyword evidence="2" id="KW-0472">Membrane</keyword>
<feature type="region of interest" description="Disordered" evidence="1">
    <location>
        <begin position="747"/>
        <end position="769"/>
    </location>
</feature>
<dbReference type="EMBL" id="VUOE01000001">
    <property type="protein sequence ID" value="KAA2218744.1"/>
    <property type="molecule type" value="Genomic_DNA"/>
</dbReference>
<dbReference type="InterPro" id="IPR008756">
    <property type="entry name" value="Peptidase_M56"/>
</dbReference>
<feature type="compositionally biased region" description="Basic and acidic residues" evidence="1">
    <location>
        <begin position="747"/>
        <end position="757"/>
    </location>
</feature>
<keyword evidence="2" id="KW-1133">Transmembrane helix</keyword>
<evidence type="ECO:0000313" key="4">
    <source>
        <dbReference type="EMBL" id="KAA2218744.1"/>
    </source>
</evidence>
<dbReference type="InterPro" id="IPR052173">
    <property type="entry name" value="Beta-lactam_resp_regulator"/>
</dbReference>
<evidence type="ECO:0000256" key="1">
    <source>
        <dbReference type="SAM" id="MobiDB-lite"/>
    </source>
</evidence>
<dbReference type="AlphaFoldDB" id="A0A5B2TWG4"/>
<feature type="transmembrane region" description="Helical" evidence="2">
    <location>
        <begin position="89"/>
        <end position="110"/>
    </location>
</feature>
<feature type="transmembrane region" description="Helical" evidence="2">
    <location>
        <begin position="35"/>
        <end position="57"/>
    </location>
</feature>
<evidence type="ECO:0000256" key="2">
    <source>
        <dbReference type="SAM" id="Phobius"/>
    </source>
</evidence>
<feature type="region of interest" description="Disordered" evidence="1">
    <location>
        <begin position="614"/>
        <end position="644"/>
    </location>
</feature>
<name>A0A5B2TWG4_9FLAO</name>
<organism evidence="4 5">
    <name type="scientific">Maribacter flavus</name>
    <dbReference type="NCBI Taxonomy" id="1658664"/>
    <lineage>
        <taxon>Bacteria</taxon>
        <taxon>Pseudomonadati</taxon>
        <taxon>Bacteroidota</taxon>
        <taxon>Flavobacteriia</taxon>
        <taxon>Flavobacteriales</taxon>
        <taxon>Flavobacteriaceae</taxon>
        <taxon>Maribacter</taxon>
    </lineage>
</organism>
<feature type="transmembrane region" description="Helical" evidence="2">
    <location>
        <begin position="6"/>
        <end position="23"/>
    </location>
</feature>
<dbReference type="PANTHER" id="PTHR34978">
    <property type="entry name" value="POSSIBLE SENSOR-TRANSDUCER PROTEIN BLAR"/>
    <property type="match status" value="1"/>
</dbReference>
<dbReference type="CDD" id="cd07341">
    <property type="entry name" value="M56_BlaR1_MecR1_like"/>
    <property type="match status" value="1"/>
</dbReference>
<dbReference type="Proteomes" id="UP000323188">
    <property type="component" value="Unassembled WGS sequence"/>
</dbReference>
<feature type="domain" description="Peptidase M56" evidence="3">
    <location>
        <begin position="164"/>
        <end position="242"/>
    </location>
</feature>
<protein>
    <recommendedName>
        <fullName evidence="3">Peptidase M56 domain-containing protein</fullName>
    </recommendedName>
</protein>
<evidence type="ECO:0000313" key="5">
    <source>
        <dbReference type="Proteomes" id="UP000323188"/>
    </source>
</evidence>
<evidence type="ECO:0000259" key="3">
    <source>
        <dbReference type="Pfam" id="PF05569"/>
    </source>
</evidence>
<dbReference type="RefSeq" id="WP_154917267.1">
    <property type="nucleotide sequence ID" value="NZ_VUOE01000001.1"/>
</dbReference>
<comment type="caution">
    <text evidence="4">The sequence shown here is derived from an EMBL/GenBank/DDBJ whole genome shotgun (WGS) entry which is preliminary data.</text>
</comment>
<dbReference type="PANTHER" id="PTHR34978:SF3">
    <property type="entry name" value="SLR0241 PROTEIN"/>
    <property type="match status" value="1"/>
</dbReference>
<feature type="compositionally biased region" description="Pro residues" evidence="1">
    <location>
        <begin position="627"/>
        <end position="642"/>
    </location>
</feature>
<reference evidence="4 5" key="1">
    <citation type="submission" date="2019-09" db="EMBL/GenBank/DDBJ databases">
        <authorList>
            <person name="Khan S.A."/>
            <person name="Jeon C.O."/>
            <person name="Chun B.H."/>
            <person name="Jeong S.E."/>
        </authorList>
    </citation>
    <scope>NUCLEOTIDE SEQUENCE [LARGE SCALE GENOMIC DNA]</scope>
    <source>
        <strain evidence="4 5">KCTC 42508</strain>
    </source>
</reference>
<accession>A0A5B2TWG4</accession>
<keyword evidence="2" id="KW-0812">Transmembrane</keyword>
<sequence length="769" mass="87868">MLLFLSKFTACLAIFLLFYKLLLEKESMHHFKRAYLLGALVASLLIPTIVFTEYVAIPTNTDLLKATPREANPVLTDAPSKIQTEKMNWETVLCSIYLFGVTIFGIRFLLHLRQLWWRIRKNPKLRTRLTTRVLLIPKLPPHTFFSYIFLNKTAYETDQIPQEVLLHEETHANQWHSLDIILVELAQVLLWFNPLIYLLKSAIKLNHEFLADSAVVKNDTSIPKYQHLLLSFLTKASENHHSSIKIANAIVYSSTRAERSRSIKKRFTVMKTNTSKKSIVLRSFLLLPLTVFLLLAFSTSKEVYIPKNASSDTSSEHYARSLSIEILGNGNYLVEDIAVNKNNFLSIVNQFNTDIDADIRNKILNIHLTSSQDIPNSEVWFVYNSLLDYGFYRIVAPNQEVIREKGNTPFAIENDYPERQEIEKYNALATKYNVIPIEKRKIPLNDLKTLETIYSKMSEVQKREAQPFPECLPKTNTTIQHTVKQISVNINNKGQILVQEDLVALEALTKFLTNINPHLSVEQRRKIVASKIYVDTKAPKEVVQKVERILVEYGVATINIVGPEDKQFSKVQHSATREEMKEYNALAKKYNEMDRNSIIIKNKEIKRLKELYGKMSKKQQADAEPFPNFPPPPPAPKAPEPPKNVSDTEYAVNQIESIIDTQDPYDVVGKTILVHRSELPESQPIPTYIKMSEPNIATPPPPPNPISHVESIEKLAKEGADFMLNGTPISAEKALEVVKKNDKINIDPRESTNEKTLVKLSVDPNHLKN</sequence>
<feature type="transmembrane region" description="Helical" evidence="2">
    <location>
        <begin position="279"/>
        <end position="297"/>
    </location>
</feature>
<gene>
    <name evidence="4" type="ORF">F0361_03715</name>
</gene>
<dbReference type="Pfam" id="PF05569">
    <property type="entry name" value="Peptidase_M56"/>
    <property type="match status" value="1"/>
</dbReference>